<organism evidence="2 3">
    <name type="scientific">Zingiber officinale</name>
    <name type="common">Ginger</name>
    <name type="synonym">Amomum zingiber</name>
    <dbReference type="NCBI Taxonomy" id="94328"/>
    <lineage>
        <taxon>Eukaryota</taxon>
        <taxon>Viridiplantae</taxon>
        <taxon>Streptophyta</taxon>
        <taxon>Embryophyta</taxon>
        <taxon>Tracheophyta</taxon>
        <taxon>Spermatophyta</taxon>
        <taxon>Magnoliopsida</taxon>
        <taxon>Liliopsida</taxon>
        <taxon>Zingiberales</taxon>
        <taxon>Zingiberaceae</taxon>
        <taxon>Zingiber</taxon>
    </lineage>
</organism>
<protein>
    <submittedName>
        <fullName evidence="2">Uncharacterized protein</fullName>
    </submittedName>
</protein>
<dbReference type="Proteomes" id="UP000734854">
    <property type="component" value="Unassembled WGS sequence"/>
</dbReference>
<dbReference type="AlphaFoldDB" id="A0A8J5L1P4"/>
<dbReference type="EMBL" id="JACMSC010000009">
    <property type="protein sequence ID" value="KAG6507874.1"/>
    <property type="molecule type" value="Genomic_DNA"/>
</dbReference>
<sequence>MARLRYEAQRRLSRRQGSNRTLESQLNPEAELELSQQRRASLVPAETLYTTHWSEPRHRVYQHYSETRVLVTEGQQNLSLINTESHGILRREGIPDGMMIDL</sequence>
<gene>
    <name evidence="2" type="ORF">ZIOFF_033227</name>
</gene>
<proteinExistence type="predicted"/>
<reference evidence="2 3" key="1">
    <citation type="submission" date="2020-08" db="EMBL/GenBank/DDBJ databases">
        <title>Plant Genome Project.</title>
        <authorList>
            <person name="Zhang R.-G."/>
        </authorList>
    </citation>
    <scope>NUCLEOTIDE SEQUENCE [LARGE SCALE GENOMIC DNA]</scope>
    <source>
        <tissue evidence="2">Rhizome</tissue>
    </source>
</reference>
<evidence type="ECO:0000256" key="1">
    <source>
        <dbReference type="SAM" id="MobiDB-lite"/>
    </source>
</evidence>
<name>A0A8J5L1P4_ZINOF</name>
<accession>A0A8J5L1P4</accession>
<keyword evidence="3" id="KW-1185">Reference proteome</keyword>
<comment type="caution">
    <text evidence="2">The sequence shown here is derived from an EMBL/GenBank/DDBJ whole genome shotgun (WGS) entry which is preliminary data.</text>
</comment>
<evidence type="ECO:0000313" key="3">
    <source>
        <dbReference type="Proteomes" id="UP000734854"/>
    </source>
</evidence>
<feature type="region of interest" description="Disordered" evidence="1">
    <location>
        <begin position="1"/>
        <end position="35"/>
    </location>
</feature>
<feature type="compositionally biased region" description="Basic and acidic residues" evidence="1">
    <location>
        <begin position="1"/>
        <end position="10"/>
    </location>
</feature>
<evidence type="ECO:0000313" key="2">
    <source>
        <dbReference type="EMBL" id="KAG6507874.1"/>
    </source>
</evidence>
<feature type="compositionally biased region" description="Polar residues" evidence="1">
    <location>
        <begin position="15"/>
        <end position="27"/>
    </location>
</feature>